<keyword evidence="2" id="KW-1185">Reference proteome</keyword>
<feature type="non-terminal residue" evidence="1">
    <location>
        <position position="1"/>
    </location>
</feature>
<organism evidence="1 2">
    <name type="scientific">Vigna mungo</name>
    <name type="common">Black gram</name>
    <name type="synonym">Phaseolus mungo</name>
    <dbReference type="NCBI Taxonomy" id="3915"/>
    <lineage>
        <taxon>Eukaryota</taxon>
        <taxon>Viridiplantae</taxon>
        <taxon>Streptophyta</taxon>
        <taxon>Embryophyta</taxon>
        <taxon>Tracheophyta</taxon>
        <taxon>Spermatophyta</taxon>
        <taxon>Magnoliopsida</taxon>
        <taxon>eudicotyledons</taxon>
        <taxon>Gunneridae</taxon>
        <taxon>Pentapetalae</taxon>
        <taxon>rosids</taxon>
        <taxon>fabids</taxon>
        <taxon>Fabales</taxon>
        <taxon>Fabaceae</taxon>
        <taxon>Papilionoideae</taxon>
        <taxon>50 kb inversion clade</taxon>
        <taxon>NPAAA clade</taxon>
        <taxon>indigoferoid/millettioid clade</taxon>
        <taxon>Phaseoleae</taxon>
        <taxon>Vigna</taxon>
    </lineage>
</organism>
<dbReference type="AlphaFoldDB" id="A0AAQ3SBP5"/>
<proteinExistence type="predicted"/>
<accession>A0AAQ3SBP5</accession>
<protein>
    <submittedName>
        <fullName evidence="1">Uncharacterized protein</fullName>
    </submittedName>
</protein>
<reference evidence="1 2" key="1">
    <citation type="journal article" date="2023" name="Life. Sci Alliance">
        <title>Evolutionary insights into 3D genome organization and epigenetic landscape of Vigna mungo.</title>
        <authorList>
            <person name="Junaid A."/>
            <person name="Singh B."/>
            <person name="Bhatia S."/>
        </authorList>
    </citation>
    <scope>NUCLEOTIDE SEQUENCE [LARGE SCALE GENOMIC DNA]</scope>
    <source>
        <strain evidence="1">Urdbean</strain>
    </source>
</reference>
<sequence length="124" mass="13723">SRESAPHSEVSPFPLPLLELAVVASGSQTRVAPATRLTVGAVATQSKASPATPTINRINREREGRTAASLSLIPTTTSKSNHRCRPWSPPLERRKLPLPRPPLVWFHGMYNRQKQPLRLCWDGI</sequence>
<dbReference type="EMBL" id="CP144700">
    <property type="protein sequence ID" value="WVZ26484.1"/>
    <property type="molecule type" value="Genomic_DNA"/>
</dbReference>
<dbReference type="Proteomes" id="UP001374535">
    <property type="component" value="Chromosome 1"/>
</dbReference>
<name>A0AAQ3SBP5_VIGMU</name>
<evidence type="ECO:0000313" key="1">
    <source>
        <dbReference type="EMBL" id="WVZ26484.1"/>
    </source>
</evidence>
<gene>
    <name evidence="1" type="ORF">V8G54_005028</name>
</gene>
<evidence type="ECO:0000313" key="2">
    <source>
        <dbReference type="Proteomes" id="UP001374535"/>
    </source>
</evidence>